<name>A0ABU9UBR6_9SPIR</name>
<dbReference type="Pfam" id="PF01583">
    <property type="entry name" value="APS_kinase"/>
    <property type="match status" value="1"/>
</dbReference>
<dbReference type="SUPFAM" id="SSF50465">
    <property type="entry name" value="EF-Tu/eEF-1alpha/eIF2-gamma C-terminal domain"/>
    <property type="match status" value="1"/>
</dbReference>
<gene>
    <name evidence="5" type="ORF">WKV44_02600</name>
</gene>
<dbReference type="InterPro" id="IPR009001">
    <property type="entry name" value="Transl_elong_EF1A/Init_IF2_C"/>
</dbReference>
<dbReference type="Gene3D" id="2.40.30.10">
    <property type="entry name" value="Translation factors"/>
    <property type="match status" value="2"/>
</dbReference>
<evidence type="ECO:0000256" key="1">
    <source>
        <dbReference type="ARBA" id="ARBA00022679"/>
    </source>
</evidence>
<evidence type="ECO:0000259" key="4">
    <source>
        <dbReference type="PROSITE" id="PS51722"/>
    </source>
</evidence>
<dbReference type="PRINTS" id="PR00315">
    <property type="entry name" value="ELONGATNFCT"/>
</dbReference>
<dbReference type="Gene3D" id="3.40.50.300">
    <property type="entry name" value="P-loop containing nucleotide triphosphate hydrolases"/>
    <property type="match status" value="2"/>
</dbReference>
<dbReference type="InterPro" id="IPR000795">
    <property type="entry name" value="T_Tr_GTP-bd_dom"/>
</dbReference>
<dbReference type="Proteomes" id="UP001466331">
    <property type="component" value="Unassembled WGS sequence"/>
</dbReference>
<dbReference type="Pfam" id="PF22594">
    <property type="entry name" value="GTP-eEF1A_C"/>
    <property type="match status" value="1"/>
</dbReference>
<accession>A0ABU9UBR6</accession>
<organism evidence="5 6">
    <name type="scientific">Rarispira pelagica</name>
    <dbReference type="NCBI Taxonomy" id="3141764"/>
    <lineage>
        <taxon>Bacteria</taxon>
        <taxon>Pseudomonadati</taxon>
        <taxon>Spirochaetota</taxon>
        <taxon>Spirochaetia</taxon>
        <taxon>Winmispirales</taxon>
        <taxon>Winmispiraceae</taxon>
        <taxon>Rarispira</taxon>
    </lineage>
</organism>
<keyword evidence="3" id="KW-0342">GTP-binding</keyword>
<dbReference type="Pfam" id="PF00009">
    <property type="entry name" value="GTP_EFTU"/>
    <property type="match status" value="1"/>
</dbReference>
<dbReference type="InterPro" id="IPR059117">
    <property type="entry name" value="APS_kinase_dom"/>
</dbReference>
<dbReference type="InterPro" id="IPR050100">
    <property type="entry name" value="TRAFAC_GTPase_members"/>
</dbReference>
<evidence type="ECO:0000256" key="2">
    <source>
        <dbReference type="ARBA" id="ARBA00022741"/>
    </source>
</evidence>
<comment type="caution">
    <text evidence="5">The sequence shown here is derived from an EMBL/GenBank/DDBJ whole genome shotgun (WGS) entry which is preliminary data.</text>
</comment>
<protein>
    <submittedName>
        <fullName evidence="5">GTP-binding protein</fullName>
    </submittedName>
</protein>
<keyword evidence="2" id="KW-0547">Nucleotide-binding</keyword>
<keyword evidence="1" id="KW-0808">Transferase</keyword>
<feature type="domain" description="Tr-type G" evidence="4">
    <location>
        <begin position="9"/>
        <end position="223"/>
    </location>
</feature>
<dbReference type="SUPFAM" id="SSF52540">
    <property type="entry name" value="P-loop containing nucleoside triphosphate hydrolases"/>
    <property type="match status" value="1"/>
</dbReference>
<dbReference type="PROSITE" id="PS51722">
    <property type="entry name" value="G_TR_2"/>
    <property type="match status" value="1"/>
</dbReference>
<keyword evidence="6" id="KW-1185">Reference proteome</keyword>
<dbReference type="SUPFAM" id="SSF50447">
    <property type="entry name" value="Translation proteins"/>
    <property type="match status" value="1"/>
</dbReference>
<dbReference type="EMBL" id="JBCHKQ010000001">
    <property type="protein sequence ID" value="MEM5947425.1"/>
    <property type="molecule type" value="Genomic_DNA"/>
</dbReference>
<dbReference type="InterPro" id="IPR009000">
    <property type="entry name" value="Transl_B-barrel_sf"/>
</dbReference>
<dbReference type="InterPro" id="IPR054696">
    <property type="entry name" value="GTP-eEF1A_C"/>
</dbReference>
<evidence type="ECO:0000313" key="6">
    <source>
        <dbReference type="Proteomes" id="UP001466331"/>
    </source>
</evidence>
<dbReference type="PANTHER" id="PTHR23115">
    <property type="entry name" value="TRANSLATION FACTOR"/>
    <property type="match status" value="1"/>
</dbReference>
<proteinExistence type="predicted"/>
<sequence>MKKDMKNNKQRLSIVMVGHVDHGKSTILGRLLSEAGALPKGKLEQIKEYCRTNAREFEYAYLLDALKEEQAQGITIDSARIFFKLEDKEFICIDAPGHVEFIKNMVTGASRADAAFIVIDAKEGIKENSRRHGYLLSFLGVKQVVVLINKMDIIDYSEEQYRNIAENFDSFLSGLGIKPLEYIPVSGRNGDNLVSLSDMTPWYSGPSVKEAFLAFSNYSTRLEYPFRLPVQDVYKFTRLGDNRRIIAGTVETGTLKKGDHVKVFPSGAESTVANIETLYPPGPDEVSAGIATGITLTDSIYVKRGELLAKEEDPPSVAYSFRVSLFWLAPQPLIKEKKYILRLNASREAVYLTDIISVVDSSELSTESNRDYIGQYDISECILSTVKPVAFDLYSSNPYTGRFVIIDQYEISGGGVILETIGSSHIDKHVDMRESAWRKNQISPICRGQRFSQKPQVILFTGKNLEELDRYAKELGKRLFNKGWNSYYLAMDNLLRGIDYDILSSDREEHLLRLGELLRLLYDTGLVVLTVIVDADIYEIELLKKISQPAKLMIIDTDSNLPANMSDFKLERNADISVLDGLLRKKSIIEEYNI</sequence>
<dbReference type="PROSITE" id="PS00301">
    <property type="entry name" value="G_TR_1"/>
    <property type="match status" value="1"/>
</dbReference>
<dbReference type="RefSeq" id="WP_420068874.1">
    <property type="nucleotide sequence ID" value="NZ_JBCHKQ010000001.1"/>
</dbReference>
<evidence type="ECO:0000256" key="3">
    <source>
        <dbReference type="ARBA" id="ARBA00023134"/>
    </source>
</evidence>
<dbReference type="InterPro" id="IPR031157">
    <property type="entry name" value="G_TR_CS"/>
</dbReference>
<evidence type="ECO:0000313" key="5">
    <source>
        <dbReference type="EMBL" id="MEM5947425.1"/>
    </source>
</evidence>
<dbReference type="InterPro" id="IPR027417">
    <property type="entry name" value="P-loop_NTPase"/>
</dbReference>
<reference evidence="5 6" key="1">
    <citation type="submission" date="2024-03" db="EMBL/GenBank/DDBJ databases">
        <title>Ignisphaera cupida sp. nov., a hyperthermophilic hydrolytic archaeon from a hot spring of Kamchatka, and proposal of Ignisphaeraceae fam. nov.</title>
        <authorList>
            <person name="Podosokorskaya O.A."/>
            <person name="Elcheninov A.G."/>
            <person name="Maltseva A.I."/>
            <person name="Zayulina K.S."/>
            <person name="Novikov A."/>
            <person name="Merkel A.Y."/>
        </authorList>
    </citation>
    <scope>NUCLEOTIDE SEQUENCE [LARGE SCALE GENOMIC DNA]</scope>
    <source>
        <strain evidence="5 6">38H-sp</strain>
    </source>
</reference>